<dbReference type="Proteomes" id="UP001497497">
    <property type="component" value="Unassembled WGS sequence"/>
</dbReference>
<feature type="compositionally biased region" description="Pro residues" evidence="1">
    <location>
        <begin position="1"/>
        <end position="11"/>
    </location>
</feature>
<feature type="non-terminal residue" evidence="2">
    <location>
        <position position="285"/>
    </location>
</feature>
<evidence type="ECO:0000313" key="2">
    <source>
        <dbReference type="EMBL" id="CAL1530571.1"/>
    </source>
</evidence>
<keyword evidence="3" id="KW-1185">Reference proteome</keyword>
<accession>A0AAV2HET1</accession>
<gene>
    <name evidence="2" type="ORF">GSLYS_00004696001</name>
</gene>
<dbReference type="EMBL" id="CAXITT010000072">
    <property type="protein sequence ID" value="CAL1530571.1"/>
    <property type="molecule type" value="Genomic_DNA"/>
</dbReference>
<name>A0AAV2HET1_LYMST</name>
<feature type="compositionally biased region" description="Low complexity" evidence="1">
    <location>
        <begin position="59"/>
        <end position="72"/>
    </location>
</feature>
<evidence type="ECO:0000256" key="1">
    <source>
        <dbReference type="SAM" id="MobiDB-lite"/>
    </source>
</evidence>
<feature type="region of interest" description="Disordered" evidence="1">
    <location>
        <begin position="228"/>
        <end position="257"/>
    </location>
</feature>
<feature type="region of interest" description="Disordered" evidence="1">
    <location>
        <begin position="129"/>
        <end position="152"/>
    </location>
</feature>
<comment type="caution">
    <text evidence="2">The sequence shown here is derived from an EMBL/GenBank/DDBJ whole genome shotgun (WGS) entry which is preliminary data.</text>
</comment>
<sequence length="285" mass="31141">MDPHSQFPPSPREMYMYRPPQSGAPPQSNGHSGRSTSPSRGRPPPTLPERKPETQLGNRMSSSRSSMSSRGSVTSDISSPPPSPGYAQTEPTPYPHSAAVSSAPGKRYQENKPFSYAAGLGLPKLAQQHPITMEVSMRTREASPQNGRHAKSEALTAAADYARFSAGDDQVFQDQTNGPAIYQRINGSRDNRTCSTPEGLLGGRIEQVQEGSTNGKYSEGIYGKFVQPGSAGQHRPKLTYVPPPVVPTVQESKPSTEPNAQQLLVNQIQQQQIVQQYQYYQDYPQ</sequence>
<protein>
    <submittedName>
        <fullName evidence="2">Uncharacterized protein</fullName>
    </submittedName>
</protein>
<evidence type="ECO:0000313" key="3">
    <source>
        <dbReference type="Proteomes" id="UP001497497"/>
    </source>
</evidence>
<organism evidence="2 3">
    <name type="scientific">Lymnaea stagnalis</name>
    <name type="common">Great pond snail</name>
    <name type="synonym">Helix stagnalis</name>
    <dbReference type="NCBI Taxonomy" id="6523"/>
    <lineage>
        <taxon>Eukaryota</taxon>
        <taxon>Metazoa</taxon>
        <taxon>Spiralia</taxon>
        <taxon>Lophotrochozoa</taxon>
        <taxon>Mollusca</taxon>
        <taxon>Gastropoda</taxon>
        <taxon>Heterobranchia</taxon>
        <taxon>Euthyneura</taxon>
        <taxon>Panpulmonata</taxon>
        <taxon>Hygrophila</taxon>
        <taxon>Lymnaeoidea</taxon>
        <taxon>Lymnaeidae</taxon>
        <taxon>Lymnaea</taxon>
    </lineage>
</organism>
<dbReference type="AlphaFoldDB" id="A0AAV2HET1"/>
<reference evidence="2 3" key="1">
    <citation type="submission" date="2024-04" db="EMBL/GenBank/DDBJ databases">
        <authorList>
            <consortium name="Genoscope - CEA"/>
            <person name="William W."/>
        </authorList>
    </citation>
    <scope>NUCLEOTIDE SEQUENCE [LARGE SCALE GENOMIC DNA]</scope>
</reference>
<proteinExistence type="predicted"/>
<feature type="region of interest" description="Disordered" evidence="1">
    <location>
        <begin position="1"/>
        <end position="109"/>
    </location>
</feature>